<reference evidence="11" key="1">
    <citation type="journal article" date="2021" name="Syst. Appl. Microbiol.">
        <title>Roseomonas hellenica sp. nov., isolated from roots of wild-growing Alkanna tinctoria.</title>
        <authorList>
            <person name="Rat A."/>
            <person name="Naranjo H.D."/>
            <person name="Lebbe L."/>
            <person name="Cnockaert M."/>
            <person name="Krigas N."/>
            <person name="Grigoriadou K."/>
            <person name="Maloupa E."/>
            <person name="Willems A."/>
        </authorList>
    </citation>
    <scope>NUCLEOTIDE SEQUENCE [LARGE SCALE GENOMIC DNA]</scope>
    <source>
        <strain evidence="11">LMG 31523</strain>
    </source>
</reference>
<evidence type="ECO:0000256" key="5">
    <source>
        <dbReference type="ARBA" id="ARBA00023239"/>
    </source>
</evidence>
<dbReference type="InterPro" id="IPR013785">
    <property type="entry name" value="Aldolase_TIM"/>
</dbReference>
<dbReference type="CDD" id="cd04725">
    <property type="entry name" value="OMP_decarboxylase_like"/>
    <property type="match status" value="1"/>
</dbReference>
<evidence type="ECO:0000256" key="8">
    <source>
        <dbReference type="RuleBase" id="RU000512"/>
    </source>
</evidence>
<dbReference type="HAMAP" id="MF_01200_B">
    <property type="entry name" value="OMPdecase_type1_B"/>
    <property type="match status" value="1"/>
</dbReference>
<feature type="domain" description="Orotidine 5'-phosphate decarboxylase" evidence="9">
    <location>
        <begin position="10"/>
        <end position="230"/>
    </location>
</feature>
<keyword evidence="4 7" id="KW-0665">Pyrimidine biosynthesis</keyword>
<evidence type="ECO:0000256" key="4">
    <source>
        <dbReference type="ARBA" id="ARBA00022975"/>
    </source>
</evidence>
<name>A0ABS5F6N6_9PROT</name>
<accession>A0ABS5F6N6</accession>
<feature type="binding site" evidence="7">
    <location>
        <position position="215"/>
    </location>
    <ligand>
        <name>substrate</name>
    </ligand>
</feature>
<dbReference type="InterPro" id="IPR018089">
    <property type="entry name" value="OMPdecase_AS"/>
</dbReference>
<comment type="pathway">
    <text evidence="2 7 8">Pyrimidine metabolism; UMP biosynthesis via de novo pathway; UMP from orotate: step 2/2.</text>
</comment>
<feature type="binding site" evidence="7">
    <location>
        <position position="124"/>
    </location>
    <ligand>
        <name>substrate</name>
    </ligand>
</feature>
<evidence type="ECO:0000256" key="1">
    <source>
        <dbReference type="ARBA" id="ARBA00002356"/>
    </source>
</evidence>
<dbReference type="PROSITE" id="PS00156">
    <property type="entry name" value="OMPDECASE"/>
    <property type="match status" value="1"/>
</dbReference>
<dbReference type="PANTHER" id="PTHR32119">
    <property type="entry name" value="OROTIDINE 5'-PHOSPHATE DECARBOXYLASE"/>
    <property type="match status" value="1"/>
</dbReference>
<gene>
    <name evidence="7 10" type="primary">pyrF</name>
    <name evidence="10" type="ORF">GXW71_25740</name>
</gene>
<evidence type="ECO:0000256" key="3">
    <source>
        <dbReference type="ARBA" id="ARBA00022793"/>
    </source>
</evidence>
<dbReference type="SUPFAM" id="SSF51366">
    <property type="entry name" value="Ribulose-phoshate binding barrel"/>
    <property type="match status" value="1"/>
</dbReference>
<comment type="caution">
    <text evidence="10">The sequence shown here is derived from an EMBL/GenBank/DDBJ whole genome shotgun (WGS) entry which is preliminary data.</text>
</comment>
<dbReference type="NCBIfam" id="NF001273">
    <property type="entry name" value="PRK00230.1"/>
    <property type="match status" value="1"/>
</dbReference>
<comment type="catalytic activity">
    <reaction evidence="6 7 8">
        <text>orotidine 5'-phosphate + H(+) = UMP + CO2</text>
        <dbReference type="Rhea" id="RHEA:11596"/>
        <dbReference type="ChEBI" id="CHEBI:15378"/>
        <dbReference type="ChEBI" id="CHEBI:16526"/>
        <dbReference type="ChEBI" id="CHEBI:57538"/>
        <dbReference type="ChEBI" id="CHEBI:57865"/>
        <dbReference type="EC" id="4.1.1.23"/>
    </reaction>
</comment>
<evidence type="ECO:0000313" key="11">
    <source>
        <dbReference type="Proteomes" id="UP001196870"/>
    </source>
</evidence>
<feature type="binding site" evidence="7">
    <location>
        <position position="194"/>
    </location>
    <ligand>
        <name>substrate</name>
    </ligand>
</feature>
<feature type="binding site" evidence="7">
    <location>
        <position position="185"/>
    </location>
    <ligand>
        <name>substrate</name>
    </ligand>
</feature>
<feature type="binding site" evidence="7">
    <location>
        <position position="214"/>
    </location>
    <ligand>
        <name>substrate</name>
    </ligand>
</feature>
<dbReference type="PANTHER" id="PTHR32119:SF2">
    <property type="entry name" value="OROTIDINE 5'-PHOSPHATE DECARBOXYLASE"/>
    <property type="match status" value="1"/>
</dbReference>
<dbReference type="Pfam" id="PF00215">
    <property type="entry name" value="OMPdecase"/>
    <property type="match status" value="1"/>
</dbReference>
<comment type="similarity">
    <text evidence="7">Belongs to the OMP decarboxylase family. Type 1 subfamily.</text>
</comment>
<keyword evidence="3 7" id="KW-0210">Decarboxylase</keyword>
<dbReference type="EMBL" id="JAAGBB010000041">
    <property type="protein sequence ID" value="MBR0667785.1"/>
    <property type="molecule type" value="Genomic_DNA"/>
</dbReference>
<feature type="active site" description="Proton donor" evidence="7">
    <location>
        <position position="66"/>
    </location>
</feature>
<evidence type="ECO:0000259" key="9">
    <source>
        <dbReference type="SMART" id="SM00934"/>
    </source>
</evidence>
<evidence type="ECO:0000313" key="10">
    <source>
        <dbReference type="EMBL" id="MBR0667785.1"/>
    </source>
</evidence>
<evidence type="ECO:0000256" key="6">
    <source>
        <dbReference type="ARBA" id="ARBA00049157"/>
    </source>
</evidence>
<keyword evidence="11" id="KW-1185">Reference proteome</keyword>
<dbReference type="InterPro" id="IPR011060">
    <property type="entry name" value="RibuloseP-bd_barrel"/>
</dbReference>
<dbReference type="InterPro" id="IPR014732">
    <property type="entry name" value="OMPdecase"/>
</dbReference>
<feature type="binding site" evidence="7">
    <location>
        <begin position="64"/>
        <end position="73"/>
    </location>
    <ligand>
        <name>substrate</name>
    </ligand>
</feature>
<dbReference type="InterPro" id="IPR001754">
    <property type="entry name" value="OMPdeCOase_dom"/>
</dbReference>
<organism evidence="10 11">
    <name type="scientific">Plastoroseomonas hellenica</name>
    <dbReference type="NCBI Taxonomy" id="2687306"/>
    <lineage>
        <taxon>Bacteria</taxon>
        <taxon>Pseudomonadati</taxon>
        <taxon>Pseudomonadota</taxon>
        <taxon>Alphaproteobacteria</taxon>
        <taxon>Acetobacterales</taxon>
        <taxon>Acetobacteraceae</taxon>
        <taxon>Plastoroseomonas</taxon>
    </lineage>
</organism>
<dbReference type="InterPro" id="IPR047596">
    <property type="entry name" value="OMPdecase_bac"/>
</dbReference>
<dbReference type="GO" id="GO:0004590">
    <property type="term" value="F:orotidine-5'-phosphate decarboxylase activity"/>
    <property type="evidence" value="ECO:0007669"/>
    <property type="project" value="UniProtKB-EC"/>
</dbReference>
<feature type="binding site" evidence="7">
    <location>
        <position position="16"/>
    </location>
    <ligand>
        <name>substrate</name>
    </ligand>
</feature>
<evidence type="ECO:0000256" key="7">
    <source>
        <dbReference type="HAMAP-Rule" id="MF_01200"/>
    </source>
</evidence>
<proteinExistence type="inferred from homology"/>
<feature type="binding site" evidence="7">
    <location>
        <position position="38"/>
    </location>
    <ligand>
        <name>substrate</name>
    </ligand>
</feature>
<dbReference type="SMART" id="SM00934">
    <property type="entry name" value="OMPdecase"/>
    <property type="match status" value="1"/>
</dbReference>
<comment type="function">
    <text evidence="1 7">Catalyzes the decarboxylation of orotidine 5'-monophosphate (OMP) to uridine 5'-monophosphate (UMP).</text>
</comment>
<sequence>MARPNSFAGRIIAAIDTGDTTRAEQLAHALARRTGLLKVGLELFCAGGPAVVTGIAEQAPVFLDLKLHDIPNTVAGAVRSLLPLAPAMLTLHAAGGPAMIAAAREAAEQAGAARPMLLAVTVLTSMDAATLSEIGVAGGPVQQVLRLARIALAAGADGLVCSPQEVARIRDAYGAAPFLVVPGVRPAGSAMGDQARVATPAEAIAAGADWLVIGRPITGAADPAAAAEAIAESLR</sequence>
<dbReference type="Proteomes" id="UP001196870">
    <property type="component" value="Unassembled WGS sequence"/>
</dbReference>
<dbReference type="NCBIfam" id="TIGR01740">
    <property type="entry name" value="pyrF"/>
    <property type="match status" value="1"/>
</dbReference>
<keyword evidence="5 7" id="KW-0456">Lyase</keyword>
<dbReference type="Gene3D" id="3.20.20.70">
    <property type="entry name" value="Aldolase class I"/>
    <property type="match status" value="1"/>
</dbReference>
<comment type="subunit">
    <text evidence="7">Homodimer.</text>
</comment>
<evidence type="ECO:0000256" key="2">
    <source>
        <dbReference type="ARBA" id="ARBA00004861"/>
    </source>
</evidence>
<dbReference type="EC" id="4.1.1.23" evidence="7"/>
<protein>
    <recommendedName>
        <fullName evidence="7">Orotidine 5'-phosphate decarboxylase</fullName>
        <ecNumber evidence="7">4.1.1.23</ecNumber>
    </recommendedName>
    <alternativeName>
        <fullName evidence="7">OMP decarboxylase</fullName>
        <shortName evidence="7">OMPDCase</shortName>
        <shortName evidence="7">OMPdecase</shortName>
    </alternativeName>
</protein>